<comment type="subcellular location">
    <subcellularLocation>
        <location evidence="1">Cell membrane</location>
        <topology evidence="1">Multi-pass membrane protein</topology>
    </subcellularLocation>
</comment>
<evidence type="ECO:0000256" key="6">
    <source>
        <dbReference type="ARBA" id="ARBA00022989"/>
    </source>
</evidence>
<keyword evidence="5" id="KW-0029">Amino-acid transport</keyword>
<gene>
    <name evidence="10" type="ORF">CVT23_20830</name>
</gene>
<keyword evidence="11" id="KW-1185">Reference proteome</keyword>
<keyword evidence="4 9" id="KW-0812">Transmembrane</keyword>
<dbReference type="AlphaFoldDB" id="A0A2M9FWA8"/>
<evidence type="ECO:0000256" key="4">
    <source>
        <dbReference type="ARBA" id="ARBA00022692"/>
    </source>
</evidence>
<dbReference type="GO" id="GO:0006865">
    <property type="term" value="P:amino acid transport"/>
    <property type="evidence" value="ECO:0007669"/>
    <property type="project" value="UniProtKB-KW"/>
</dbReference>
<dbReference type="Pfam" id="PF02653">
    <property type="entry name" value="BPD_transp_2"/>
    <property type="match status" value="1"/>
</dbReference>
<dbReference type="Proteomes" id="UP000229498">
    <property type="component" value="Unassembled WGS sequence"/>
</dbReference>
<comment type="caution">
    <text evidence="10">The sequence shown here is derived from an EMBL/GenBank/DDBJ whole genome shotgun (WGS) entry which is preliminary data.</text>
</comment>
<feature type="transmembrane region" description="Helical" evidence="9">
    <location>
        <begin position="193"/>
        <end position="215"/>
    </location>
</feature>
<keyword evidence="2" id="KW-0813">Transport</keyword>
<evidence type="ECO:0000256" key="1">
    <source>
        <dbReference type="ARBA" id="ARBA00004651"/>
    </source>
</evidence>
<dbReference type="PANTHER" id="PTHR11795">
    <property type="entry name" value="BRANCHED-CHAIN AMINO ACID TRANSPORT SYSTEM PERMEASE PROTEIN LIVH"/>
    <property type="match status" value="1"/>
</dbReference>
<dbReference type="InterPro" id="IPR001851">
    <property type="entry name" value="ABC_transp_permease"/>
</dbReference>
<dbReference type="RefSeq" id="WP_109795850.1">
    <property type="nucleotide sequence ID" value="NZ_PHIG01000056.1"/>
</dbReference>
<feature type="transmembrane region" description="Helical" evidence="9">
    <location>
        <begin position="221"/>
        <end position="238"/>
    </location>
</feature>
<dbReference type="CDD" id="cd06582">
    <property type="entry name" value="TM_PBP1_LivH_like"/>
    <property type="match status" value="1"/>
</dbReference>
<protein>
    <submittedName>
        <fullName evidence="10">Branched-chain amino acid ABC transporter permease</fullName>
    </submittedName>
</protein>
<evidence type="ECO:0000256" key="5">
    <source>
        <dbReference type="ARBA" id="ARBA00022970"/>
    </source>
</evidence>
<evidence type="ECO:0000313" key="11">
    <source>
        <dbReference type="Proteomes" id="UP000229498"/>
    </source>
</evidence>
<feature type="transmembrane region" description="Helical" evidence="9">
    <location>
        <begin position="96"/>
        <end position="119"/>
    </location>
</feature>
<evidence type="ECO:0000256" key="9">
    <source>
        <dbReference type="SAM" id="Phobius"/>
    </source>
</evidence>
<comment type="similarity">
    <text evidence="8">Belongs to the binding-protein-dependent transport system permease family. LivHM subfamily.</text>
</comment>
<dbReference type="OrthoDB" id="9778908at2"/>
<feature type="transmembrane region" description="Helical" evidence="9">
    <location>
        <begin position="139"/>
        <end position="164"/>
    </location>
</feature>
<sequence length="311" mass="33663">MDMFVVWYFLESTINGALIGLMYALVALGFVLIYKSTDAINFAQGQFVMISGMMVAALAADYSIPVFIAAIMALVFMVLFNVALERVVLRPMIGRPVVAIIMATIGLAAFLEGVFPMFFGSATRSLDIGVPNDPWIIGQIYLTPINVVGALVAIAFFAGFGWFFMKSRKGVALRAVADNHQVSMAMGINVERYFVLAWSMAGVVAVLGGLLWGSAIGVDNTLAVVGLKVFPVVILGGLESIKGCVVGGIIVGVVEAWGGTYIDPAMTQEWFREFFPFEGGGTKDFLPYLLMIAVLFFRPYGLFGKVQIERV</sequence>
<keyword evidence="7 9" id="KW-0472">Membrane</keyword>
<organism evidence="10 11">
    <name type="scientific">Minwuia thermotolerans</name>
    <dbReference type="NCBI Taxonomy" id="2056226"/>
    <lineage>
        <taxon>Bacteria</taxon>
        <taxon>Pseudomonadati</taxon>
        <taxon>Pseudomonadota</taxon>
        <taxon>Alphaproteobacteria</taxon>
        <taxon>Minwuiales</taxon>
        <taxon>Minwuiaceae</taxon>
        <taxon>Minwuia</taxon>
    </lineage>
</organism>
<feature type="transmembrane region" description="Helical" evidence="9">
    <location>
        <begin position="245"/>
        <end position="262"/>
    </location>
</feature>
<evidence type="ECO:0000313" key="10">
    <source>
        <dbReference type="EMBL" id="PJK27737.1"/>
    </source>
</evidence>
<evidence type="ECO:0000256" key="3">
    <source>
        <dbReference type="ARBA" id="ARBA00022475"/>
    </source>
</evidence>
<evidence type="ECO:0000256" key="2">
    <source>
        <dbReference type="ARBA" id="ARBA00022448"/>
    </source>
</evidence>
<keyword evidence="6 9" id="KW-1133">Transmembrane helix</keyword>
<dbReference type="PANTHER" id="PTHR11795:SF451">
    <property type="entry name" value="ABC TRANSPORTER PERMEASE PROTEIN"/>
    <property type="match status" value="1"/>
</dbReference>
<dbReference type="GO" id="GO:0005886">
    <property type="term" value="C:plasma membrane"/>
    <property type="evidence" value="ECO:0007669"/>
    <property type="project" value="UniProtKB-SubCell"/>
</dbReference>
<reference evidence="10 11" key="1">
    <citation type="submission" date="2017-11" db="EMBL/GenBank/DDBJ databases">
        <title>Draft genome sequence of Rhizobiales bacterium SY3-13.</title>
        <authorList>
            <person name="Sun C."/>
        </authorList>
    </citation>
    <scope>NUCLEOTIDE SEQUENCE [LARGE SCALE GENOMIC DNA]</scope>
    <source>
        <strain evidence="10 11">SY3-13</strain>
    </source>
</reference>
<feature type="transmembrane region" description="Helical" evidence="9">
    <location>
        <begin position="66"/>
        <end position="84"/>
    </location>
</feature>
<feature type="transmembrane region" description="Helical" evidence="9">
    <location>
        <begin position="12"/>
        <end position="34"/>
    </location>
</feature>
<proteinExistence type="inferred from homology"/>
<dbReference type="EMBL" id="PHIG01000056">
    <property type="protein sequence ID" value="PJK27737.1"/>
    <property type="molecule type" value="Genomic_DNA"/>
</dbReference>
<evidence type="ECO:0000256" key="8">
    <source>
        <dbReference type="ARBA" id="ARBA00037998"/>
    </source>
</evidence>
<dbReference type="GO" id="GO:0022857">
    <property type="term" value="F:transmembrane transporter activity"/>
    <property type="evidence" value="ECO:0007669"/>
    <property type="project" value="InterPro"/>
</dbReference>
<accession>A0A2M9FWA8</accession>
<keyword evidence="3" id="KW-1003">Cell membrane</keyword>
<feature type="transmembrane region" description="Helical" evidence="9">
    <location>
        <begin position="285"/>
        <end position="303"/>
    </location>
</feature>
<evidence type="ECO:0000256" key="7">
    <source>
        <dbReference type="ARBA" id="ARBA00023136"/>
    </source>
</evidence>
<name>A0A2M9FWA8_9PROT</name>
<dbReference type="InterPro" id="IPR052157">
    <property type="entry name" value="BCAA_transport_permease"/>
</dbReference>